<dbReference type="SUPFAM" id="SSF50729">
    <property type="entry name" value="PH domain-like"/>
    <property type="match status" value="1"/>
</dbReference>
<comment type="caution">
    <text evidence="2">The sequence shown here is derived from an EMBL/GenBank/DDBJ whole genome shotgun (WGS) entry which is preliminary data.</text>
</comment>
<dbReference type="InterPro" id="IPR001849">
    <property type="entry name" value="PH_domain"/>
</dbReference>
<dbReference type="SMART" id="SM00233">
    <property type="entry name" value="PH"/>
    <property type="match status" value="1"/>
</dbReference>
<reference evidence="2" key="2">
    <citation type="journal article" date="2023" name="Science">
        <title>Genomic signatures of disease resistance in endangered staghorn corals.</title>
        <authorList>
            <person name="Vollmer S.V."/>
            <person name="Selwyn J.D."/>
            <person name="Despard B.A."/>
            <person name="Roesel C.L."/>
        </authorList>
    </citation>
    <scope>NUCLEOTIDE SEQUENCE</scope>
    <source>
        <strain evidence="2">K2</strain>
    </source>
</reference>
<dbReference type="InterPro" id="IPR051707">
    <property type="entry name" value="PI-Interact_SigTrans_Reg"/>
</dbReference>
<evidence type="ECO:0000259" key="1">
    <source>
        <dbReference type="PROSITE" id="PS50003"/>
    </source>
</evidence>
<dbReference type="AlphaFoldDB" id="A0AAD9VE22"/>
<protein>
    <submittedName>
        <fullName evidence="2">Differentially expressed in FDCP 6-like protein</fullName>
    </submittedName>
</protein>
<dbReference type="Pfam" id="PF00169">
    <property type="entry name" value="PH"/>
    <property type="match status" value="1"/>
</dbReference>
<dbReference type="PROSITE" id="PS50003">
    <property type="entry name" value="PH_DOMAIN"/>
    <property type="match status" value="1"/>
</dbReference>
<feature type="domain" description="PH" evidence="1">
    <location>
        <begin position="11"/>
        <end position="117"/>
    </location>
</feature>
<name>A0AAD9VE22_ACRCE</name>
<dbReference type="Proteomes" id="UP001249851">
    <property type="component" value="Unassembled WGS sequence"/>
</dbReference>
<dbReference type="PANTHER" id="PTHR14336">
    <property type="entry name" value="TANDEM PH DOMAIN CONTAINING PROTEIN"/>
    <property type="match status" value="1"/>
</dbReference>
<gene>
    <name evidence="2" type="ORF">P5673_003704</name>
</gene>
<dbReference type="EMBL" id="JARQWQ010000006">
    <property type="protein sequence ID" value="KAK2571143.1"/>
    <property type="molecule type" value="Genomic_DNA"/>
</dbReference>
<dbReference type="InterPro" id="IPR011993">
    <property type="entry name" value="PH-like_dom_sf"/>
</dbReference>
<evidence type="ECO:0000313" key="3">
    <source>
        <dbReference type="Proteomes" id="UP001249851"/>
    </source>
</evidence>
<accession>A0AAD9VE22</accession>
<organism evidence="2 3">
    <name type="scientific">Acropora cervicornis</name>
    <name type="common">Staghorn coral</name>
    <dbReference type="NCBI Taxonomy" id="6130"/>
    <lineage>
        <taxon>Eukaryota</taxon>
        <taxon>Metazoa</taxon>
        <taxon>Cnidaria</taxon>
        <taxon>Anthozoa</taxon>
        <taxon>Hexacorallia</taxon>
        <taxon>Scleractinia</taxon>
        <taxon>Astrocoeniina</taxon>
        <taxon>Acroporidae</taxon>
        <taxon>Acropora</taxon>
    </lineage>
</organism>
<keyword evidence="3" id="KW-1185">Reference proteome</keyword>
<proteinExistence type="predicted"/>
<reference evidence="2" key="1">
    <citation type="journal article" date="2023" name="G3 (Bethesda)">
        <title>Whole genome assembly and annotation of the endangered Caribbean coral Acropora cervicornis.</title>
        <authorList>
            <person name="Selwyn J.D."/>
            <person name="Vollmer S.V."/>
        </authorList>
    </citation>
    <scope>NUCLEOTIDE SEQUENCE</scope>
    <source>
        <strain evidence="2">K2</strain>
    </source>
</reference>
<evidence type="ECO:0000313" key="2">
    <source>
        <dbReference type="EMBL" id="KAK2571143.1"/>
    </source>
</evidence>
<dbReference type="Gene3D" id="2.30.29.30">
    <property type="entry name" value="Pleckstrin-homology domain (PH domain)/Phosphotyrosine-binding domain (PTB)"/>
    <property type="match status" value="1"/>
</dbReference>
<sequence>MERTSKKPNRHILKKGYLLKKSELLKKWNLRYFVLSKECLCYYESELKSNEDAPKELIFFNDMSVYIDELPGKHTKYCIKIVKKSLSSKVTPRAYTVCCFNEEERNEWLAQILLAKAMALVMDPAWVGNSESPSDISTLERSKSAPESTFTSARDVIQKCRKKLSLKKSLRHSTSCTSFPDLNGNMNLSVNSHWKGTLASISAGIA</sequence>